<gene>
    <name evidence="1" type="ORF">EF807_07030</name>
</gene>
<evidence type="ECO:0000313" key="2">
    <source>
        <dbReference type="Proteomes" id="UP000320766"/>
    </source>
</evidence>
<name>A0A520KV99_9EURY</name>
<protein>
    <recommendedName>
        <fullName evidence="3">VWA domain-containing protein</fullName>
    </recommendedName>
</protein>
<reference evidence="1 2" key="1">
    <citation type="journal article" date="2019" name="Nat. Microbiol.">
        <title>Wide diversity of methane and short-chain alkane metabolisms in uncultured archaea.</title>
        <authorList>
            <person name="Borrel G."/>
            <person name="Adam P.S."/>
            <person name="McKay L.J."/>
            <person name="Chen L.X."/>
            <person name="Sierra-Garcia I.N."/>
            <person name="Sieber C.M."/>
            <person name="Letourneur Q."/>
            <person name="Ghozlane A."/>
            <person name="Andersen G.L."/>
            <person name="Li W.J."/>
            <person name="Hallam S.J."/>
            <person name="Muyzer G."/>
            <person name="de Oliveira V.M."/>
            <person name="Inskeep W.P."/>
            <person name="Banfield J.F."/>
            <person name="Gribaldo S."/>
        </authorList>
    </citation>
    <scope>NUCLEOTIDE SEQUENCE [LARGE SCALE GENOMIC DNA]</scope>
    <source>
        <strain evidence="1">NM1b</strain>
    </source>
</reference>
<proteinExistence type="predicted"/>
<evidence type="ECO:0000313" key="1">
    <source>
        <dbReference type="EMBL" id="RZN67802.1"/>
    </source>
</evidence>
<sequence>MFFVDFFYTLKNYGVPTTTQYILELQEGLKRGLAGNVDDLYNLLRLICVKRIEHLDNFDRAFSKYFYGIELPASGEMTDLNKLLENKPFREWLETQIKEGNLEPAEIHWKLPPEELFRRFLKTFEEQTEAHHGGNKWIGTGGTSPYGHSGNSYGGIRVYGESERQSALKTIGERRYINYSDNAGLRAENIRQVLGTFKNMVPIGPKTDLDLDETVYRTAKNAGELEFIFKPELRDNIRVALLIDNGGYSMSRYVSIVSLVFSKIKDRFKDLSTYYFRNCIYGNLFSDPQRIKKHPTKKFLSENPDTRVLIIGDASMAPEELFTPRGAIEYGVDDTEPGMVWLQRIRDRFSYSVWLNPIRSIYWSERYGNRTLREIRQIYHMEDLTLGGIKNAVTYLNEQG</sequence>
<dbReference type="EMBL" id="RXIL01000128">
    <property type="protein sequence ID" value="RZN67802.1"/>
    <property type="molecule type" value="Genomic_DNA"/>
</dbReference>
<accession>A0A520KV99</accession>
<evidence type="ECO:0008006" key="3">
    <source>
        <dbReference type="Google" id="ProtNLM"/>
    </source>
</evidence>
<comment type="caution">
    <text evidence="1">The sequence shown here is derived from an EMBL/GenBank/DDBJ whole genome shotgun (WGS) entry which is preliminary data.</text>
</comment>
<dbReference type="Proteomes" id="UP000320766">
    <property type="component" value="Unassembled WGS sequence"/>
</dbReference>
<dbReference type="PANTHER" id="PTHR39338">
    <property type="entry name" value="BLL5662 PROTEIN-RELATED"/>
    <property type="match status" value="1"/>
</dbReference>
<dbReference type="AlphaFoldDB" id="A0A520KV99"/>
<organism evidence="1 2">
    <name type="scientific">Candidatus Methanolliviera hydrocarbonicum</name>
    <dbReference type="NCBI Taxonomy" id="2491085"/>
    <lineage>
        <taxon>Archaea</taxon>
        <taxon>Methanobacteriati</taxon>
        <taxon>Methanobacteriota</taxon>
        <taxon>Candidatus Methanoliparia</taxon>
        <taxon>Candidatus Methanoliparales</taxon>
        <taxon>Candidatus Methanollivieraceae</taxon>
        <taxon>Candidatus Methanolliviera</taxon>
    </lineage>
</organism>
<dbReference type="PANTHER" id="PTHR39338:SF7">
    <property type="entry name" value="BLL6692 PROTEIN"/>
    <property type="match status" value="1"/>
</dbReference>